<dbReference type="InterPro" id="IPR014014">
    <property type="entry name" value="RNA_helicase_DEAD_Q_motif"/>
</dbReference>
<feature type="domain" description="Helicase C-terminal" evidence="10">
    <location>
        <begin position="247"/>
        <end position="409"/>
    </location>
</feature>
<dbReference type="PROSITE" id="PS51192">
    <property type="entry name" value="HELICASE_ATP_BIND_1"/>
    <property type="match status" value="1"/>
</dbReference>
<organism evidence="12 13">
    <name type="scientific">Dimargaris cristalligena</name>
    <dbReference type="NCBI Taxonomy" id="215637"/>
    <lineage>
        <taxon>Eukaryota</taxon>
        <taxon>Fungi</taxon>
        <taxon>Fungi incertae sedis</taxon>
        <taxon>Zoopagomycota</taxon>
        <taxon>Kickxellomycotina</taxon>
        <taxon>Dimargaritomycetes</taxon>
        <taxon>Dimargaritales</taxon>
        <taxon>Dimargaritaceae</taxon>
        <taxon>Dimargaris</taxon>
    </lineage>
</organism>
<dbReference type="Proteomes" id="UP000268162">
    <property type="component" value="Unassembled WGS sequence"/>
</dbReference>
<evidence type="ECO:0000313" key="12">
    <source>
        <dbReference type="EMBL" id="RKP37339.1"/>
    </source>
</evidence>
<dbReference type="Pfam" id="PF00270">
    <property type="entry name" value="DEAD"/>
    <property type="match status" value="1"/>
</dbReference>
<dbReference type="CDD" id="cd17955">
    <property type="entry name" value="DEADc_DDX49"/>
    <property type="match status" value="1"/>
</dbReference>
<dbReference type="PROSITE" id="PS00039">
    <property type="entry name" value="DEAD_ATP_HELICASE"/>
    <property type="match status" value="1"/>
</dbReference>
<evidence type="ECO:0000256" key="6">
    <source>
        <dbReference type="PROSITE-ProRule" id="PRU00552"/>
    </source>
</evidence>
<dbReference type="InterPro" id="IPR001650">
    <property type="entry name" value="Helicase_C-like"/>
</dbReference>
<dbReference type="GO" id="GO:0005829">
    <property type="term" value="C:cytosol"/>
    <property type="evidence" value="ECO:0007669"/>
    <property type="project" value="TreeGrafter"/>
</dbReference>
<feature type="domain" description="DEAD-box RNA helicase Q" evidence="11">
    <location>
        <begin position="30"/>
        <end position="58"/>
    </location>
</feature>
<protein>
    <submittedName>
        <fullName evidence="12">P-loop containing nucleoside triphosphate hydrolase protein</fullName>
    </submittedName>
</protein>
<dbReference type="STRING" id="215637.A0A4V1J501"/>
<evidence type="ECO:0000256" key="2">
    <source>
        <dbReference type="ARBA" id="ARBA00022801"/>
    </source>
</evidence>
<evidence type="ECO:0000256" key="1">
    <source>
        <dbReference type="ARBA" id="ARBA00022741"/>
    </source>
</evidence>
<evidence type="ECO:0000256" key="8">
    <source>
        <dbReference type="SAM" id="MobiDB-lite"/>
    </source>
</evidence>
<dbReference type="PANTHER" id="PTHR47959:SF24">
    <property type="entry name" value="ATP-DEPENDENT RNA HELICASE"/>
    <property type="match status" value="1"/>
</dbReference>
<keyword evidence="13" id="KW-1185">Reference proteome</keyword>
<dbReference type="GO" id="GO:0003723">
    <property type="term" value="F:RNA binding"/>
    <property type="evidence" value="ECO:0007669"/>
    <property type="project" value="UniProtKB-KW"/>
</dbReference>
<dbReference type="SUPFAM" id="SSF52540">
    <property type="entry name" value="P-loop containing nucleoside triphosphate hydrolases"/>
    <property type="match status" value="1"/>
</dbReference>
<comment type="similarity">
    <text evidence="7">Belongs to the DEAD box helicase family.</text>
</comment>
<evidence type="ECO:0000256" key="7">
    <source>
        <dbReference type="RuleBase" id="RU000492"/>
    </source>
</evidence>
<dbReference type="Gene3D" id="3.40.50.300">
    <property type="entry name" value="P-loop containing nucleotide triphosphate hydrolases"/>
    <property type="match status" value="2"/>
</dbReference>
<keyword evidence="3 7" id="KW-0347">Helicase</keyword>
<accession>A0A4V1J501</accession>
<gene>
    <name evidence="12" type="ORF">BJ085DRAFT_42922</name>
</gene>
<dbReference type="SMART" id="SM00490">
    <property type="entry name" value="HELICc"/>
    <property type="match status" value="1"/>
</dbReference>
<dbReference type="GO" id="GO:0016787">
    <property type="term" value="F:hydrolase activity"/>
    <property type="evidence" value="ECO:0007669"/>
    <property type="project" value="UniProtKB-KW"/>
</dbReference>
<feature type="short sequence motif" description="Q motif" evidence="6">
    <location>
        <begin position="30"/>
        <end position="58"/>
    </location>
</feature>
<feature type="region of interest" description="Disordered" evidence="8">
    <location>
        <begin position="1"/>
        <end position="25"/>
    </location>
</feature>
<sequence>MEDPPSRVGASRNPPTDESSKGAATKAKAQGFLELGLDPWLVQALAQMTIHHPTEIQRECIPPTLAGRDIIGGAKTGSGKTAAFALPIIQKLSEEPFGVFALVLTPTRELAFQIADQFRVLGKYIKMRTQVVVGGADIATQVASLVNRPHIVVATPGRLGDLIRTANDALHLSHLQFLVMDEADRLLGPSFQDDLHLIFDRIPKKRQTLLYTATMNDTLLSLQNQTEDPARKPFVHVCPNDIATVSSLVQTYVLAPSQVRETYLFYLLTQRDLANHSTIIFVTKCVSSELLRLLLRHLKIKCASLHSQMTLNERRDSVRRFRSGEIPVLIATDVASRGLDIPTVRLVINYELPLDPTTYIHRVGRTARAGLGGRAVSIVSERDLHLVKQIEERVKCQMQKQRVVESKVSEFMSFVNTAKRAANMLIGWLQPA</sequence>
<dbReference type="InterPro" id="IPR011545">
    <property type="entry name" value="DEAD/DEAH_box_helicase_dom"/>
</dbReference>
<keyword evidence="5" id="KW-0694">RNA-binding</keyword>
<dbReference type="PROSITE" id="PS51194">
    <property type="entry name" value="HELICASE_CTER"/>
    <property type="match status" value="1"/>
</dbReference>
<evidence type="ECO:0000259" key="10">
    <source>
        <dbReference type="PROSITE" id="PS51194"/>
    </source>
</evidence>
<keyword evidence="4 7" id="KW-0067">ATP-binding</keyword>
<dbReference type="PROSITE" id="PS51195">
    <property type="entry name" value="Q_MOTIF"/>
    <property type="match status" value="1"/>
</dbReference>
<feature type="domain" description="Helicase ATP-binding" evidence="9">
    <location>
        <begin position="61"/>
        <end position="233"/>
    </location>
</feature>
<dbReference type="PANTHER" id="PTHR47959">
    <property type="entry name" value="ATP-DEPENDENT RNA HELICASE RHLE-RELATED"/>
    <property type="match status" value="1"/>
</dbReference>
<dbReference type="InterPro" id="IPR050079">
    <property type="entry name" value="DEAD_box_RNA_helicase"/>
</dbReference>
<dbReference type="InterPro" id="IPR000629">
    <property type="entry name" value="RNA-helicase_DEAD-box_CS"/>
</dbReference>
<keyword evidence="2 7" id="KW-0378">Hydrolase</keyword>
<evidence type="ECO:0000256" key="4">
    <source>
        <dbReference type="ARBA" id="ARBA00022840"/>
    </source>
</evidence>
<evidence type="ECO:0000256" key="5">
    <source>
        <dbReference type="ARBA" id="ARBA00022884"/>
    </source>
</evidence>
<dbReference type="Pfam" id="PF00271">
    <property type="entry name" value="Helicase_C"/>
    <property type="match status" value="1"/>
</dbReference>
<evidence type="ECO:0000259" key="11">
    <source>
        <dbReference type="PROSITE" id="PS51195"/>
    </source>
</evidence>
<proteinExistence type="inferred from homology"/>
<dbReference type="AlphaFoldDB" id="A0A4V1J501"/>
<dbReference type="CDD" id="cd18787">
    <property type="entry name" value="SF2_C_DEAD"/>
    <property type="match status" value="1"/>
</dbReference>
<dbReference type="SMART" id="SM00487">
    <property type="entry name" value="DEXDc"/>
    <property type="match status" value="1"/>
</dbReference>
<evidence type="ECO:0000313" key="13">
    <source>
        <dbReference type="Proteomes" id="UP000268162"/>
    </source>
</evidence>
<reference evidence="13" key="1">
    <citation type="journal article" date="2018" name="Nat. Microbiol.">
        <title>Leveraging single-cell genomics to expand the fungal tree of life.</title>
        <authorList>
            <person name="Ahrendt S.R."/>
            <person name="Quandt C.A."/>
            <person name="Ciobanu D."/>
            <person name="Clum A."/>
            <person name="Salamov A."/>
            <person name="Andreopoulos B."/>
            <person name="Cheng J.F."/>
            <person name="Woyke T."/>
            <person name="Pelin A."/>
            <person name="Henrissat B."/>
            <person name="Reynolds N.K."/>
            <person name="Benny G.L."/>
            <person name="Smith M.E."/>
            <person name="James T.Y."/>
            <person name="Grigoriev I.V."/>
        </authorList>
    </citation>
    <scope>NUCLEOTIDE SEQUENCE [LARGE SCALE GENOMIC DNA]</scope>
    <source>
        <strain evidence="13">RSA 468</strain>
    </source>
</reference>
<dbReference type="InterPro" id="IPR014001">
    <property type="entry name" value="Helicase_ATP-bd"/>
</dbReference>
<keyword evidence="1 7" id="KW-0547">Nucleotide-binding</keyword>
<dbReference type="GO" id="GO:0003724">
    <property type="term" value="F:RNA helicase activity"/>
    <property type="evidence" value="ECO:0007669"/>
    <property type="project" value="InterPro"/>
</dbReference>
<evidence type="ECO:0000256" key="3">
    <source>
        <dbReference type="ARBA" id="ARBA00022806"/>
    </source>
</evidence>
<name>A0A4V1J501_9FUNG</name>
<evidence type="ECO:0000259" key="9">
    <source>
        <dbReference type="PROSITE" id="PS51192"/>
    </source>
</evidence>
<dbReference type="InterPro" id="IPR027417">
    <property type="entry name" value="P-loop_NTPase"/>
</dbReference>
<dbReference type="GO" id="GO:0005524">
    <property type="term" value="F:ATP binding"/>
    <property type="evidence" value="ECO:0007669"/>
    <property type="project" value="UniProtKB-KW"/>
</dbReference>
<dbReference type="EMBL" id="ML002508">
    <property type="protein sequence ID" value="RKP37339.1"/>
    <property type="molecule type" value="Genomic_DNA"/>
</dbReference>